<dbReference type="GO" id="GO:0008654">
    <property type="term" value="P:phospholipid biosynthetic process"/>
    <property type="evidence" value="ECO:0007669"/>
    <property type="project" value="InterPro"/>
</dbReference>
<dbReference type="Proteomes" id="UP000234275">
    <property type="component" value="Unassembled WGS sequence"/>
</dbReference>
<name>A0A2I2GF39_9EURO</name>
<evidence type="ECO:0000256" key="2">
    <source>
        <dbReference type="ARBA" id="ARBA00023239"/>
    </source>
</evidence>
<comment type="caution">
    <text evidence="3">The sequence shown here is derived from an EMBL/GenBank/DDBJ whole genome shotgun (WGS) entry which is preliminary data.</text>
</comment>
<dbReference type="AlphaFoldDB" id="A0A2I2GF39"/>
<gene>
    <name evidence="3" type="ORF">P170DRAFT_352901</name>
</gene>
<proteinExistence type="predicted"/>
<reference evidence="3 4" key="1">
    <citation type="submission" date="2016-12" db="EMBL/GenBank/DDBJ databases">
        <title>The genomes of Aspergillus section Nigri reveals drivers in fungal speciation.</title>
        <authorList>
            <consortium name="DOE Joint Genome Institute"/>
            <person name="Vesth T.C."/>
            <person name="Nybo J."/>
            <person name="Theobald S."/>
            <person name="Brandl J."/>
            <person name="Frisvad J.C."/>
            <person name="Nielsen K.F."/>
            <person name="Lyhne E.K."/>
            <person name="Kogle M.E."/>
            <person name="Kuo A."/>
            <person name="Riley R."/>
            <person name="Clum A."/>
            <person name="Nolan M."/>
            <person name="Lipzen A."/>
            <person name="Salamov A."/>
            <person name="Henrissat B."/>
            <person name="Wiebenga A."/>
            <person name="De Vries R.P."/>
            <person name="Grigoriev I.V."/>
            <person name="Mortensen U.H."/>
            <person name="Andersen M.R."/>
            <person name="Baker S.E."/>
        </authorList>
    </citation>
    <scope>NUCLEOTIDE SEQUENCE [LARGE SCALE GENOMIC DNA]</scope>
    <source>
        <strain evidence="3 4">IBT 23096</strain>
    </source>
</reference>
<keyword evidence="4" id="KW-1185">Reference proteome</keyword>
<dbReference type="OrthoDB" id="5973539at2759"/>
<dbReference type="GO" id="GO:0004609">
    <property type="term" value="F:phosphatidylserine decarboxylase activity"/>
    <property type="evidence" value="ECO:0007669"/>
    <property type="project" value="InterPro"/>
</dbReference>
<dbReference type="PANTHER" id="PTHR10067:SF13">
    <property type="entry name" value="PHOSPHATIDYLSERINE DECARBOXYLASE"/>
    <property type="match status" value="1"/>
</dbReference>
<keyword evidence="1" id="KW-0210">Decarboxylase</keyword>
<dbReference type="VEuPathDB" id="FungiDB:P170DRAFT_352901"/>
<organism evidence="3 4">
    <name type="scientific">Aspergillus steynii IBT 23096</name>
    <dbReference type="NCBI Taxonomy" id="1392250"/>
    <lineage>
        <taxon>Eukaryota</taxon>
        <taxon>Fungi</taxon>
        <taxon>Dikarya</taxon>
        <taxon>Ascomycota</taxon>
        <taxon>Pezizomycotina</taxon>
        <taxon>Eurotiomycetes</taxon>
        <taxon>Eurotiomycetidae</taxon>
        <taxon>Eurotiales</taxon>
        <taxon>Aspergillaceae</taxon>
        <taxon>Aspergillus</taxon>
        <taxon>Aspergillus subgen. Circumdati</taxon>
    </lineage>
</organism>
<dbReference type="EMBL" id="MSFO01000002">
    <property type="protein sequence ID" value="PLB51486.1"/>
    <property type="molecule type" value="Genomic_DNA"/>
</dbReference>
<evidence type="ECO:0000256" key="1">
    <source>
        <dbReference type="ARBA" id="ARBA00022793"/>
    </source>
</evidence>
<dbReference type="PANTHER" id="PTHR10067">
    <property type="entry name" value="PHOSPHATIDYLSERINE DECARBOXYLASE"/>
    <property type="match status" value="1"/>
</dbReference>
<protein>
    <submittedName>
        <fullName evidence="3">Phosphatidylserine decarboxylase-related protein</fullName>
    </submittedName>
</protein>
<sequence length="381" mass="42677">MHDKPVSIVAILSAAIAQDKYWENAFKKAVANAQIEAPIATKRHGITSLNGFYTFLSNLLTWVPVENSTSGEVLERLMLIHFIFNQKPIYKLQSPIHPSTARAPLSWLSQWMIVYAKCLGLFLDTPDSLTEQSLQTFRGSPHYRLEDYIEPEGGWKSFNEFFARQIKPDRRPIAEKETPPTIVSPVDCGFAGSWPVDDTGRVTFKGIPWEMTELLQDSQYADEFKGGTFMHFFLTTTNYHRQHAPVSGQVLEAKTIQGQVFLEVTPAEGSLESRRKSKPTGSSLIAVDGEGFQWCQTRGLVVLDTPVGLVAVLPVGMSQVSSVRFTVREGDELRKGDEMSFFQFGGSDVVLVFQQSSHVETFVDPDQPLKMGERIGRSMAY</sequence>
<dbReference type="STRING" id="1392250.A0A2I2GF39"/>
<dbReference type="InterPro" id="IPR003817">
    <property type="entry name" value="PS_Dcarbxylase"/>
</dbReference>
<evidence type="ECO:0000313" key="3">
    <source>
        <dbReference type="EMBL" id="PLB51486.1"/>
    </source>
</evidence>
<dbReference type="RefSeq" id="XP_024706788.1">
    <property type="nucleotide sequence ID" value="XM_024843945.1"/>
</dbReference>
<dbReference type="Pfam" id="PF02666">
    <property type="entry name" value="PS_Dcarbxylase"/>
    <property type="match status" value="1"/>
</dbReference>
<evidence type="ECO:0000313" key="4">
    <source>
        <dbReference type="Proteomes" id="UP000234275"/>
    </source>
</evidence>
<dbReference type="GeneID" id="36551645"/>
<accession>A0A2I2GF39</accession>
<keyword evidence="2" id="KW-0456">Lyase</keyword>